<dbReference type="RefSeq" id="WP_169276631.1">
    <property type="nucleotide sequence ID" value="NZ_JABBCP010000001.1"/>
</dbReference>
<organism evidence="3 4">
    <name type="scientific">Collinsella acetigenes</name>
    <dbReference type="NCBI Taxonomy" id="2713419"/>
    <lineage>
        <taxon>Bacteria</taxon>
        <taxon>Bacillati</taxon>
        <taxon>Actinomycetota</taxon>
        <taxon>Coriobacteriia</taxon>
        <taxon>Coriobacteriales</taxon>
        <taxon>Coriobacteriaceae</taxon>
        <taxon>Collinsella</taxon>
    </lineage>
</organism>
<proteinExistence type="predicted"/>
<gene>
    <name evidence="3" type="ORF">HF320_00650</name>
</gene>
<dbReference type="Gene3D" id="2.130.10.10">
    <property type="entry name" value="YVTN repeat-like/Quinoprotein amine dehydrogenase"/>
    <property type="match status" value="1"/>
</dbReference>
<dbReference type="InterPro" id="IPR011047">
    <property type="entry name" value="Quinoprotein_ADH-like_sf"/>
</dbReference>
<keyword evidence="1" id="KW-0812">Transmembrane</keyword>
<evidence type="ECO:0000259" key="2">
    <source>
        <dbReference type="Pfam" id="PF13360"/>
    </source>
</evidence>
<dbReference type="EMBL" id="JABBCP010000001">
    <property type="protein sequence ID" value="NMF54849.1"/>
    <property type="molecule type" value="Genomic_DNA"/>
</dbReference>
<feature type="domain" description="Pyrrolo-quinoline quinone repeat" evidence="2">
    <location>
        <begin position="78"/>
        <end position="235"/>
    </location>
</feature>
<dbReference type="InterPro" id="IPR002372">
    <property type="entry name" value="PQQ_rpt_dom"/>
</dbReference>
<evidence type="ECO:0000313" key="4">
    <source>
        <dbReference type="Proteomes" id="UP000546970"/>
    </source>
</evidence>
<keyword evidence="1" id="KW-1133">Transmembrane helix</keyword>
<evidence type="ECO:0000256" key="1">
    <source>
        <dbReference type="SAM" id="Phobius"/>
    </source>
</evidence>
<sequence length="546" mass="55179">MRLFQSADRSGAHDAGSLRAALRMRAYALAAVVLLMAGFASPAVARGADVAESTFNDPYTAWAGYASTAAAGAPVGAVPVMAPASDKVLWSADAGAPCAAVLRQRGQATYLYLLDKTSLAQYDATSGKVCKQVSLPAQSLGSCMFADSALMVPLADGRLAAYDEDLTSAWVSGEGVPLGVEGATWSSCSTPVYAEGCVFVTFSYRGNGCLETRVASFSSVDGSLLWQEDLALPKGALLDGVATGEGALPAALYSQGRLLVSGANSVAYLLEAASGKLLDSAATASAGLASCASSASAGAAGEGEALAVAASDGTVCLVEAADSSLRIENSVILGCALSSCAPVCVDDAVYVGGSDGSVYRLTRDGTALSLRADAQIPVCSSAISELLPVAYGEKASAMTLGVYAQAEDGLLFYIEQANDSKASVQRIAGKEGTGGGPFDAAAAPLSHALSVNRDGSVFAVSRGELTVFAADESRTVNTPVGGSNSLDTLGASLAGVTLPNGAGLGVGALIFVAAFGAYAVIRNKGGRRLSDEGLDVWRSREDDRRS</sequence>
<dbReference type="Proteomes" id="UP000546970">
    <property type="component" value="Unassembled WGS sequence"/>
</dbReference>
<dbReference type="PANTHER" id="PTHR34512">
    <property type="entry name" value="CELL SURFACE PROTEIN"/>
    <property type="match status" value="1"/>
</dbReference>
<dbReference type="AlphaFoldDB" id="A0A7X9UAA5"/>
<reference evidence="3 4" key="1">
    <citation type="submission" date="2020-04" db="EMBL/GenBank/DDBJ databases">
        <title>Collinsella sp. KGMB02528 nov., an anaerobic actinobacterium isolated from human feces.</title>
        <authorList>
            <person name="Han K.-I."/>
            <person name="Eom M.K."/>
            <person name="Kim J.-S."/>
            <person name="Lee K.C."/>
            <person name="Suh M.K."/>
            <person name="Park S.-H."/>
            <person name="Lee J.H."/>
            <person name="Kang S.W."/>
            <person name="Park J.-E."/>
            <person name="Oh B.S."/>
            <person name="Yu S.Y."/>
            <person name="Choi S.-H."/>
            <person name="Lee D.H."/>
            <person name="Yoon H."/>
            <person name="Kim B.-Y."/>
            <person name="Lee J.H."/>
            <person name="Lee J.-S."/>
        </authorList>
    </citation>
    <scope>NUCLEOTIDE SEQUENCE [LARGE SCALE GENOMIC DNA]</scope>
    <source>
        <strain evidence="3 4">KGMB02528</strain>
    </source>
</reference>
<dbReference type="Pfam" id="PF13360">
    <property type="entry name" value="PQQ_2"/>
    <property type="match status" value="2"/>
</dbReference>
<dbReference type="SUPFAM" id="SSF50998">
    <property type="entry name" value="Quinoprotein alcohol dehydrogenase-like"/>
    <property type="match status" value="1"/>
</dbReference>
<keyword evidence="1" id="KW-0472">Membrane</keyword>
<evidence type="ECO:0000313" key="3">
    <source>
        <dbReference type="EMBL" id="NMF54849.1"/>
    </source>
</evidence>
<keyword evidence="4" id="KW-1185">Reference proteome</keyword>
<protein>
    <submittedName>
        <fullName evidence="3">PQQ-binding-like beta-propeller repeat protein</fullName>
    </submittedName>
</protein>
<feature type="domain" description="Pyrrolo-quinoline quinone repeat" evidence="2">
    <location>
        <begin position="266"/>
        <end position="496"/>
    </location>
</feature>
<dbReference type="InterPro" id="IPR015943">
    <property type="entry name" value="WD40/YVTN_repeat-like_dom_sf"/>
</dbReference>
<name>A0A7X9UAA5_9ACTN</name>
<dbReference type="PANTHER" id="PTHR34512:SF30">
    <property type="entry name" value="OUTER MEMBRANE PROTEIN ASSEMBLY FACTOR BAMB"/>
    <property type="match status" value="1"/>
</dbReference>
<feature type="transmembrane region" description="Helical" evidence="1">
    <location>
        <begin position="502"/>
        <end position="521"/>
    </location>
</feature>
<comment type="caution">
    <text evidence="3">The sequence shown here is derived from an EMBL/GenBank/DDBJ whole genome shotgun (WGS) entry which is preliminary data.</text>
</comment>
<accession>A0A7X9UAA5</accession>